<dbReference type="AlphaFoldDB" id="A0AAE1BEA4"/>
<dbReference type="EMBL" id="JAWDGP010000029">
    <property type="protein sequence ID" value="KAK3804280.1"/>
    <property type="molecule type" value="Genomic_DNA"/>
</dbReference>
<keyword evidence="2" id="KW-1185">Reference proteome</keyword>
<evidence type="ECO:0000313" key="1">
    <source>
        <dbReference type="EMBL" id="KAK3804280.1"/>
    </source>
</evidence>
<sequence length="78" mass="8684">MKQKPQRRWAGVVFSVKINTRASGLGSLSGQSQVAFSNSLNGHLGQYLEPKEPYITMVLPATGHFLPKSVHEIYDIDR</sequence>
<organism evidence="1 2">
    <name type="scientific">Elysia crispata</name>
    <name type="common">lettuce slug</name>
    <dbReference type="NCBI Taxonomy" id="231223"/>
    <lineage>
        <taxon>Eukaryota</taxon>
        <taxon>Metazoa</taxon>
        <taxon>Spiralia</taxon>
        <taxon>Lophotrochozoa</taxon>
        <taxon>Mollusca</taxon>
        <taxon>Gastropoda</taxon>
        <taxon>Heterobranchia</taxon>
        <taxon>Euthyneura</taxon>
        <taxon>Panpulmonata</taxon>
        <taxon>Sacoglossa</taxon>
        <taxon>Placobranchoidea</taxon>
        <taxon>Plakobranchidae</taxon>
        <taxon>Elysia</taxon>
    </lineage>
</organism>
<comment type="caution">
    <text evidence="1">The sequence shown here is derived from an EMBL/GenBank/DDBJ whole genome shotgun (WGS) entry which is preliminary data.</text>
</comment>
<gene>
    <name evidence="1" type="ORF">RRG08_040787</name>
</gene>
<reference evidence="1" key="1">
    <citation type="journal article" date="2023" name="G3 (Bethesda)">
        <title>A reference genome for the long-term kleptoplast-retaining sea slug Elysia crispata morphotype clarki.</title>
        <authorList>
            <person name="Eastman K.E."/>
            <person name="Pendleton A.L."/>
            <person name="Shaikh M.A."/>
            <person name="Suttiyut T."/>
            <person name="Ogas R."/>
            <person name="Tomko P."/>
            <person name="Gavelis G."/>
            <person name="Widhalm J.R."/>
            <person name="Wisecaver J.H."/>
        </authorList>
    </citation>
    <scope>NUCLEOTIDE SEQUENCE</scope>
    <source>
        <strain evidence="1">ECLA1</strain>
    </source>
</reference>
<protein>
    <submittedName>
        <fullName evidence="1">Uncharacterized protein</fullName>
    </submittedName>
</protein>
<evidence type="ECO:0000313" key="2">
    <source>
        <dbReference type="Proteomes" id="UP001283361"/>
    </source>
</evidence>
<accession>A0AAE1BEA4</accession>
<proteinExistence type="predicted"/>
<name>A0AAE1BEA4_9GAST</name>
<dbReference type="Proteomes" id="UP001283361">
    <property type="component" value="Unassembled WGS sequence"/>
</dbReference>